<feature type="domain" description="Glycosyl hydrolase family 32 N-terminal" evidence="4">
    <location>
        <begin position="1"/>
        <end position="285"/>
    </location>
</feature>
<dbReference type="PANTHER" id="PTHR42800">
    <property type="entry name" value="EXOINULINASE INUD (AFU_ORTHOLOGUE AFUA_5G00480)"/>
    <property type="match status" value="1"/>
</dbReference>
<evidence type="ECO:0000256" key="3">
    <source>
        <dbReference type="ARBA" id="ARBA00023295"/>
    </source>
</evidence>
<dbReference type="Proteomes" id="UP000076825">
    <property type="component" value="Chromosome 1"/>
</dbReference>
<dbReference type="EMBL" id="LT546645">
    <property type="protein sequence ID" value="SAI67219.1"/>
    <property type="molecule type" value="Genomic_DNA"/>
</dbReference>
<keyword evidence="3 5" id="KW-0326">Glycosidase</keyword>
<dbReference type="Gene3D" id="2.60.120.560">
    <property type="entry name" value="Exo-inulinase, domain 1"/>
    <property type="match status" value="1"/>
</dbReference>
<dbReference type="CDD" id="cd18622">
    <property type="entry name" value="GH32_Inu-like"/>
    <property type="match status" value="1"/>
</dbReference>
<dbReference type="eggNOG" id="COG1621">
    <property type="taxonomic scope" value="Bacteria"/>
</dbReference>
<dbReference type="SUPFAM" id="SSF75005">
    <property type="entry name" value="Arabinanase/levansucrase/invertase"/>
    <property type="match status" value="1"/>
</dbReference>
<dbReference type="InterPro" id="IPR023296">
    <property type="entry name" value="Glyco_hydro_beta-prop_sf"/>
</dbReference>
<dbReference type="PATRIC" id="fig|123899.6.peg.620"/>
<dbReference type="Pfam" id="PF00251">
    <property type="entry name" value="Glyco_hydro_32N"/>
    <property type="match status" value="1"/>
</dbReference>
<dbReference type="SUPFAM" id="SSF49899">
    <property type="entry name" value="Concanavalin A-like lectins/glucanases"/>
    <property type="match status" value="1"/>
</dbReference>
<dbReference type="RefSeq" id="WP_052125762.1">
    <property type="nucleotide sequence ID" value="NZ_LT546645.1"/>
</dbReference>
<evidence type="ECO:0000256" key="2">
    <source>
        <dbReference type="ARBA" id="ARBA00022801"/>
    </source>
</evidence>
<accession>A0A157QIZ4</accession>
<organism evidence="5 6">
    <name type="scientific">Bordetella trematum</name>
    <dbReference type="NCBI Taxonomy" id="123899"/>
    <lineage>
        <taxon>Bacteria</taxon>
        <taxon>Pseudomonadati</taxon>
        <taxon>Pseudomonadota</taxon>
        <taxon>Betaproteobacteria</taxon>
        <taxon>Burkholderiales</taxon>
        <taxon>Alcaligenaceae</taxon>
        <taxon>Bordetella</taxon>
    </lineage>
</organism>
<dbReference type="KEGG" id="btrm:SAMEA390648700646"/>
<evidence type="ECO:0000259" key="4">
    <source>
        <dbReference type="Pfam" id="PF00251"/>
    </source>
</evidence>
<dbReference type="STRING" id="123899.SAMEA3906487_00646"/>
<dbReference type="SMART" id="SM00640">
    <property type="entry name" value="Glyco_32"/>
    <property type="match status" value="1"/>
</dbReference>
<gene>
    <name evidence="5" type="primary">sacC</name>
    <name evidence="5" type="ORF">SAMEA3906487_00646</name>
</gene>
<evidence type="ECO:0000313" key="5">
    <source>
        <dbReference type="EMBL" id="SAI67219.1"/>
    </source>
</evidence>
<dbReference type="InterPro" id="IPR013148">
    <property type="entry name" value="Glyco_hydro_32_N"/>
</dbReference>
<dbReference type="GO" id="GO:0051669">
    <property type="term" value="F:fructan beta-fructosidase activity"/>
    <property type="evidence" value="ECO:0007669"/>
    <property type="project" value="UniProtKB-EC"/>
</dbReference>
<dbReference type="PANTHER" id="PTHR42800:SF2">
    <property type="entry name" value="INVERTASE-RELATED"/>
    <property type="match status" value="1"/>
</dbReference>
<reference evidence="5 6" key="1">
    <citation type="submission" date="2016-04" db="EMBL/GenBank/DDBJ databases">
        <authorList>
            <consortium name="Pathogen Informatics"/>
        </authorList>
    </citation>
    <scope>NUCLEOTIDE SEQUENCE [LARGE SCALE GENOMIC DNA]</scope>
    <source>
        <strain evidence="5 6">H044680328</strain>
    </source>
</reference>
<dbReference type="Gene3D" id="2.115.10.20">
    <property type="entry name" value="Glycosyl hydrolase domain, family 43"/>
    <property type="match status" value="1"/>
</dbReference>
<dbReference type="GO" id="GO:0005987">
    <property type="term" value="P:sucrose catabolic process"/>
    <property type="evidence" value="ECO:0007669"/>
    <property type="project" value="TreeGrafter"/>
</dbReference>
<dbReference type="EC" id="3.2.1.80" evidence="5"/>
<dbReference type="AlphaFoldDB" id="A0A157QIZ4"/>
<protein>
    <submittedName>
        <fullName evidence="5">Levanase</fullName>
        <ecNumber evidence="5">3.2.1.80</ecNumber>
    </submittedName>
</protein>
<comment type="similarity">
    <text evidence="1">Belongs to the glycosyl hydrolase 32 family.</text>
</comment>
<dbReference type="GO" id="GO:0004575">
    <property type="term" value="F:sucrose alpha-glucosidase activity"/>
    <property type="evidence" value="ECO:0007669"/>
    <property type="project" value="TreeGrafter"/>
</dbReference>
<sequence>MNDPNGLIFLDGVYHLYYQHNPDAPRPGNVHWGHASSRDLLRWRTHAPVLAPDARGQAFSGSMVCDAGNTSGLFEAAPGGVVAVYTRAGPQRQAQELACGPLAGTPLTPYEGNPVLDIGSGAFRDPKVFWHPPSRCWVMVIALARRHQIIIYTSPDLRRWREASRFGLAGLLGLDYECPDLVELPVEGGGSRWVLFISINPGAPLGGSAVQYFVGDFDGQRFTPLDGATRLLDSGPDCYALQTFANLPGETLAMAWMSNWLYAADTPAWPARGAMTLARRMALRCEGDHWLVVQRFAGLAPMDGDADLSRQWRQATGSLARFDWPAGCALELKLAASLSPGSRYRVRISNRAGEWLEAGFSQGVYPGFYVDRSGLRGFEHPFWMHKAIHSVLQPFTSFDAHLVLDQCSLELLGMEGSVAMSLLHFFRQPPQTVEVFIDGGAGLQASLQARALAP</sequence>
<evidence type="ECO:0000313" key="6">
    <source>
        <dbReference type="Proteomes" id="UP000076825"/>
    </source>
</evidence>
<proteinExistence type="inferred from homology"/>
<name>A0A157QIZ4_9BORD</name>
<dbReference type="GO" id="GO:0005737">
    <property type="term" value="C:cytoplasm"/>
    <property type="evidence" value="ECO:0007669"/>
    <property type="project" value="TreeGrafter"/>
</dbReference>
<dbReference type="InterPro" id="IPR013320">
    <property type="entry name" value="ConA-like_dom_sf"/>
</dbReference>
<dbReference type="InterPro" id="IPR001362">
    <property type="entry name" value="Glyco_hydro_32"/>
</dbReference>
<evidence type="ECO:0000256" key="1">
    <source>
        <dbReference type="ARBA" id="ARBA00009902"/>
    </source>
</evidence>
<keyword evidence="2 5" id="KW-0378">Hydrolase</keyword>
<keyword evidence="6" id="KW-1185">Reference proteome</keyword>